<dbReference type="GeneID" id="72411524"/>
<dbReference type="Proteomes" id="UP000595757">
    <property type="component" value="Chromosome"/>
</dbReference>
<name>A0ABX7DIC3_CORST</name>
<keyword evidence="2" id="KW-1185">Reference proteome</keyword>
<organism evidence="1 2">
    <name type="scientific">Corynebacterium striatum</name>
    <dbReference type="NCBI Taxonomy" id="43770"/>
    <lineage>
        <taxon>Bacteria</taxon>
        <taxon>Bacillati</taxon>
        <taxon>Actinomycetota</taxon>
        <taxon>Actinomycetes</taxon>
        <taxon>Mycobacteriales</taxon>
        <taxon>Corynebacteriaceae</taxon>
        <taxon>Corynebacterium</taxon>
    </lineage>
</organism>
<sequence>MRQNKHAAIPSFIELDARTSTINNVLSQVSRSMLVDIVDHRTNDLLLSGYCVADTTRDNDIEVVTMDDMSKKLLEKR</sequence>
<protein>
    <submittedName>
        <fullName evidence="1">Uncharacterized protein</fullName>
    </submittedName>
</protein>
<accession>A0ABX7DIC3</accession>
<dbReference type="EMBL" id="CP068158">
    <property type="protein sequence ID" value="QQU78048.1"/>
    <property type="molecule type" value="Genomic_DNA"/>
</dbReference>
<dbReference type="RefSeq" id="WP_157420823.1">
    <property type="nucleotide sequence ID" value="NZ_CP021252.1"/>
</dbReference>
<evidence type="ECO:0000313" key="1">
    <source>
        <dbReference type="EMBL" id="QQU78048.1"/>
    </source>
</evidence>
<evidence type="ECO:0000313" key="2">
    <source>
        <dbReference type="Proteomes" id="UP000595757"/>
    </source>
</evidence>
<gene>
    <name evidence="1" type="ORF">I6I72_05950</name>
</gene>
<proteinExistence type="predicted"/>
<reference evidence="1 2" key="1">
    <citation type="submission" date="2021-01" db="EMBL/GenBank/DDBJ databases">
        <title>FDA dAtabase for Regulatory Grade micrObial Sequences (FDA-ARGOS): Supporting development and validation of Infectious Disease Dx tests.</title>
        <authorList>
            <person name="Sproer C."/>
            <person name="Gronow S."/>
            <person name="Severitt S."/>
            <person name="Schroder I."/>
            <person name="Tallon L."/>
            <person name="Sadzewicz L."/>
            <person name="Zhao X."/>
            <person name="Boylan J."/>
            <person name="Ott S."/>
            <person name="Bowen H."/>
            <person name="Vavikolanu K."/>
            <person name="Mehta A."/>
            <person name="Aluvathingal J."/>
            <person name="Nadendla S."/>
            <person name="Lowell S."/>
            <person name="Myers T."/>
            <person name="Yan Y."/>
            <person name="Sichtig H."/>
        </authorList>
    </citation>
    <scope>NUCLEOTIDE SEQUENCE [LARGE SCALE GENOMIC DNA]</scope>
    <source>
        <strain evidence="1 2">FDAARGOS_1115</strain>
    </source>
</reference>